<keyword evidence="1" id="KW-0175">Coiled coil</keyword>
<dbReference type="GO" id="GO:0000150">
    <property type="term" value="F:DNA strand exchange activity"/>
    <property type="evidence" value="ECO:0007669"/>
    <property type="project" value="InterPro"/>
</dbReference>
<dbReference type="CDD" id="cd00338">
    <property type="entry name" value="Ser_Recombinase"/>
    <property type="match status" value="2"/>
</dbReference>
<organism evidence="4 5">
    <name type="scientific">Heliorestis acidaminivorans</name>
    <dbReference type="NCBI Taxonomy" id="553427"/>
    <lineage>
        <taxon>Bacteria</taxon>
        <taxon>Bacillati</taxon>
        <taxon>Bacillota</taxon>
        <taxon>Clostridia</taxon>
        <taxon>Eubacteriales</taxon>
        <taxon>Heliobacteriaceae</taxon>
        <taxon>Heliorestis</taxon>
    </lineage>
</organism>
<sequence>MTCLKAVAQVERRFFLLDQNEKRMWIQTLWEPIHEIKQSALESERQGIKVAAYCRVSSKDESITSLKNQIDHYTLFIKNKANWKFVGIYFDAGASAANYKNRRGFQRLLRHCEEGKIDFILTKNVSRFSRNTEELLRIVKELKEWNIGIFFERENIDTSIEYNKFLLSTYSALAQKEIESMSELTRWGFEKQFMKGKPKYSRMLGYDVVKSNEESHLQINEKEAEAVRSIFNMFIKGLSLSEIARQLIQEGVKTSAGKDLWRGSTVKNILTNVTYTGNKLTRVRTKDIFTNKTSQGARDQILIENCHQPIISPEVFELAQKRLEEIKPKEKAVKQKKKKALSGRMKCGHCGYTLSNYPTRGVNYWKCNPSDVGVCHVKTLKEEPLRKMMLKAMEEKYDFQQPGLLQRLAQEIERINQDDHFEFLRLKYITEIELAKQEQILLDHHQDIEKMEKAYFAFEEKAAKLEDDRKYRNATIEWLQKINSVDEWLEKVTIEHLRSWVIEMTIYSTDDYRVYWVDDQQTMIGDCTPYGKAELRPKLVKEQEKMILASASITLPKEAPVDMDTNREVIKIEPSQSALTMQAIQTAKNVELMNPFQALGKPRLRTAAYCRVSTDQLDQKTSLKTQVAYYTYLILKDPTYEFAGIFADEGISGKSLKNRTELLKLLEECKAGNIDLILTKSISRFSRNTLDCLETIRMLRSLQHPVYVYFEKENIHTKDSTSEMMISIFGSIAQEESIGLGESIAWGKRKYAARGIVKTGTICYGYKFDKNKRWVIDEEEAKIVRRIFQDTLAGKSYNLIVKELTEEGIKSPKGKVKWYTSRIKAILENEAYRGNYVYQRTFTADSIEAKIVPNNGEFPQYFIEDHHEAIVSSSDWEKVQSILEERSAKFKNRNRKKYPKENPKNTAFLDAFTCGDCGSLIGHRRYVEKTYEMHSWICNLANKLYVVNRCKAGRFQQKFIELNFMKTLLSIKRDKTFKKAMDELIKKTDLNQEELCLEEELQERIEFFNQQLYEAVNEELNKDGQDSQKVDELTEELVKLHNERKSYSDRKRQAQRYKQELNCLWKQLRKIDDKAIESLEVLRKDQEVPFREDIFTRIVESGKIFSDGKIVYKLKLGLEWSIDFKNEDYKKLISEQKAAERRAKKEAFLEGPEVKALLEFCQEPKPFSALFKFMNGMLFISESHFRETVLNVLLEQGRVKRKFPEKRNRRMMIYYSVEGVGDEGSVNF</sequence>
<protein>
    <recommendedName>
        <fullName evidence="6">Recombinase family protein</fullName>
    </recommendedName>
</protein>
<keyword evidence="5" id="KW-1185">Reference proteome</keyword>
<dbReference type="InterPro" id="IPR011109">
    <property type="entry name" value="DNA_bind_recombinase_dom"/>
</dbReference>
<feature type="domain" description="Resolvase/invertase-type recombinase catalytic" evidence="2">
    <location>
        <begin position="605"/>
        <end position="755"/>
    </location>
</feature>
<reference evidence="4 5" key="1">
    <citation type="submission" date="2019-10" db="EMBL/GenBank/DDBJ databases">
        <title>Whole-genome sequence of the extremophile Heliorestis acidaminivorans DSM 24790.</title>
        <authorList>
            <person name="Kyndt J.A."/>
            <person name="Meyer T.E."/>
        </authorList>
    </citation>
    <scope>NUCLEOTIDE SEQUENCE [LARGE SCALE GENOMIC DNA]</scope>
    <source>
        <strain evidence="4 5">DSM 24790</strain>
    </source>
</reference>
<dbReference type="SUPFAM" id="SSF53041">
    <property type="entry name" value="Resolvase-like"/>
    <property type="match status" value="2"/>
</dbReference>
<dbReference type="Proteomes" id="UP000468766">
    <property type="component" value="Unassembled WGS sequence"/>
</dbReference>
<feature type="coiled-coil region" evidence="1">
    <location>
        <begin position="998"/>
        <end position="1050"/>
    </location>
</feature>
<evidence type="ECO:0000313" key="5">
    <source>
        <dbReference type="Proteomes" id="UP000468766"/>
    </source>
</evidence>
<evidence type="ECO:0000259" key="2">
    <source>
        <dbReference type="PROSITE" id="PS51736"/>
    </source>
</evidence>
<gene>
    <name evidence="4" type="ORF">F9B85_03530</name>
</gene>
<dbReference type="GO" id="GO:0003677">
    <property type="term" value="F:DNA binding"/>
    <property type="evidence" value="ECO:0007669"/>
    <property type="project" value="InterPro"/>
</dbReference>
<dbReference type="Pfam" id="PF00239">
    <property type="entry name" value="Resolvase"/>
    <property type="match status" value="2"/>
</dbReference>
<dbReference type="Gene3D" id="3.90.1750.20">
    <property type="entry name" value="Putative Large Serine Recombinase, Chain B, Domain 2"/>
    <property type="match status" value="2"/>
</dbReference>
<feature type="coiled-coil region" evidence="1">
    <location>
        <begin position="434"/>
        <end position="468"/>
    </location>
</feature>
<dbReference type="SMART" id="SM00857">
    <property type="entry name" value="Resolvase"/>
    <property type="match status" value="2"/>
</dbReference>
<dbReference type="InterPro" id="IPR036162">
    <property type="entry name" value="Resolvase-like_N_sf"/>
</dbReference>
<evidence type="ECO:0000256" key="1">
    <source>
        <dbReference type="SAM" id="Coils"/>
    </source>
</evidence>
<feature type="domain" description="Resolvase/invertase-type recombinase catalytic" evidence="2">
    <location>
        <begin position="49"/>
        <end position="196"/>
    </location>
</feature>
<dbReference type="Pfam" id="PF07508">
    <property type="entry name" value="Recombinase"/>
    <property type="match status" value="2"/>
</dbReference>
<evidence type="ECO:0000259" key="3">
    <source>
        <dbReference type="PROSITE" id="PS51737"/>
    </source>
</evidence>
<dbReference type="InterPro" id="IPR038109">
    <property type="entry name" value="DNA_bind_recomb_sf"/>
</dbReference>
<evidence type="ECO:0000313" key="4">
    <source>
        <dbReference type="EMBL" id="KAB2953702.1"/>
    </source>
</evidence>
<dbReference type="PROSITE" id="PS51736">
    <property type="entry name" value="RECOMBINASES_3"/>
    <property type="match status" value="2"/>
</dbReference>
<accession>A0A6I0F4E9</accession>
<dbReference type="EMBL" id="WBXO01000002">
    <property type="protein sequence ID" value="KAB2953702.1"/>
    <property type="molecule type" value="Genomic_DNA"/>
</dbReference>
<dbReference type="AlphaFoldDB" id="A0A6I0F4E9"/>
<feature type="domain" description="Recombinase" evidence="3">
    <location>
        <begin position="763"/>
        <end position="889"/>
    </location>
</feature>
<proteinExistence type="predicted"/>
<dbReference type="Gene3D" id="3.40.50.1390">
    <property type="entry name" value="Resolvase, N-terminal catalytic domain"/>
    <property type="match status" value="2"/>
</dbReference>
<dbReference type="PROSITE" id="PS51737">
    <property type="entry name" value="RECOMBINASE_DNA_BIND"/>
    <property type="match status" value="2"/>
</dbReference>
<dbReference type="OrthoDB" id="9804620at2"/>
<dbReference type="InterPro" id="IPR006119">
    <property type="entry name" value="Resolv_N"/>
</dbReference>
<name>A0A6I0F4E9_9FIRM</name>
<feature type="domain" description="Recombinase" evidence="3">
    <location>
        <begin position="203"/>
        <end position="329"/>
    </location>
</feature>
<comment type="caution">
    <text evidence="4">The sequence shown here is derived from an EMBL/GenBank/DDBJ whole genome shotgun (WGS) entry which is preliminary data.</text>
</comment>
<dbReference type="PANTHER" id="PTHR30461">
    <property type="entry name" value="DNA-INVERTASE FROM LAMBDOID PROPHAGE"/>
    <property type="match status" value="1"/>
</dbReference>
<evidence type="ECO:0008006" key="6">
    <source>
        <dbReference type="Google" id="ProtNLM"/>
    </source>
</evidence>
<dbReference type="InterPro" id="IPR050639">
    <property type="entry name" value="SSR_resolvase"/>
</dbReference>
<dbReference type="PANTHER" id="PTHR30461:SF23">
    <property type="entry name" value="DNA RECOMBINASE-RELATED"/>
    <property type="match status" value="1"/>
</dbReference>